<dbReference type="Gene3D" id="2.60.120.10">
    <property type="entry name" value="Jelly Rolls"/>
    <property type="match status" value="1"/>
</dbReference>
<feature type="domain" description="Cupin type-1" evidence="1">
    <location>
        <begin position="27"/>
        <end position="132"/>
    </location>
</feature>
<evidence type="ECO:0000313" key="3">
    <source>
        <dbReference type="Proteomes" id="UP001500449"/>
    </source>
</evidence>
<evidence type="ECO:0000259" key="1">
    <source>
        <dbReference type="SMART" id="SM00835"/>
    </source>
</evidence>
<dbReference type="InterPro" id="IPR013096">
    <property type="entry name" value="Cupin_2"/>
</dbReference>
<organism evidence="2 3">
    <name type="scientific">Pseudonocardia ailaonensis</name>
    <dbReference type="NCBI Taxonomy" id="367279"/>
    <lineage>
        <taxon>Bacteria</taxon>
        <taxon>Bacillati</taxon>
        <taxon>Actinomycetota</taxon>
        <taxon>Actinomycetes</taxon>
        <taxon>Pseudonocardiales</taxon>
        <taxon>Pseudonocardiaceae</taxon>
        <taxon>Pseudonocardia</taxon>
    </lineage>
</organism>
<reference evidence="2 3" key="1">
    <citation type="journal article" date="2019" name="Int. J. Syst. Evol. Microbiol.">
        <title>The Global Catalogue of Microorganisms (GCM) 10K type strain sequencing project: providing services to taxonomists for standard genome sequencing and annotation.</title>
        <authorList>
            <consortium name="The Broad Institute Genomics Platform"/>
            <consortium name="The Broad Institute Genome Sequencing Center for Infectious Disease"/>
            <person name="Wu L."/>
            <person name="Ma J."/>
        </authorList>
    </citation>
    <scope>NUCLEOTIDE SEQUENCE [LARGE SCALE GENOMIC DNA]</scope>
    <source>
        <strain evidence="2 3">JCM 16009</strain>
    </source>
</reference>
<dbReference type="InterPro" id="IPR052535">
    <property type="entry name" value="Bacilysin_H2HPP_isomerase"/>
</dbReference>
<dbReference type="InterPro" id="IPR006045">
    <property type="entry name" value="Cupin_1"/>
</dbReference>
<dbReference type="SUPFAM" id="SSF51182">
    <property type="entry name" value="RmlC-like cupins"/>
    <property type="match status" value="1"/>
</dbReference>
<protein>
    <recommendedName>
        <fullName evidence="1">Cupin type-1 domain-containing protein</fullName>
    </recommendedName>
</protein>
<gene>
    <name evidence="2" type="ORF">GCM10009836_48410</name>
</gene>
<dbReference type="SMART" id="SM00835">
    <property type="entry name" value="Cupin_1"/>
    <property type="match status" value="1"/>
</dbReference>
<dbReference type="InterPro" id="IPR011051">
    <property type="entry name" value="RmlC_Cupin_sf"/>
</dbReference>
<accession>A0ABN2NDA6</accession>
<keyword evidence="3" id="KW-1185">Reference proteome</keyword>
<name>A0ABN2NDA6_9PSEU</name>
<dbReference type="Proteomes" id="UP001500449">
    <property type="component" value="Unassembled WGS sequence"/>
</dbReference>
<dbReference type="Pfam" id="PF07883">
    <property type="entry name" value="Cupin_2"/>
    <property type="match status" value="1"/>
</dbReference>
<evidence type="ECO:0000313" key="2">
    <source>
        <dbReference type="EMBL" id="GAA1862438.1"/>
    </source>
</evidence>
<dbReference type="InterPro" id="IPR014710">
    <property type="entry name" value="RmlC-like_jellyroll"/>
</dbReference>
<dbReference type="RefSeq" id="WP_344421302.1">
    <property type="nucleotide sequence ID" value="NZ_BAAAQK010000018.1"/>
</dbReference>
<dbReference type="PANTHER" id="PTHR40112:SF1">
    <property type="entry name" value="H2HPP ISOMERASE"/>
    <property type="match status" value="1"/>
</dbReference>
<dbReference type="PANTHER" id="PTHR40112">
    <property type="entry name" value="H2HPP ISOMERASE"/>
    <property type="match status" value="1"/>
</dbReference>
<sequence>MNVWSVDIEAVPEHLGTASSKYLIPKESLQAKTEGTYLALVSVFEVAGGSTMAAHHHPTHEFWFVVQGEAVMQVADEARRIRPGDLIYTEPGTPHQIRVESEETFRALAFALGYPGQGSQHVDVQLSSVDVG</sequence>
<proteinExistence type="predicted"/>
<dbReference type="EMBL" id="BAAAQK010000018">
    <property type="protein sequence ID" value="GAA1862438.1"/>
    <property type="molecule type" value="Genomic_DNA"/>
</dbReference>
<comment type="caution">
    <text evidence="2">The sequence shown here is derived from an EMBL/GenBank/DDBJ whole genome shotgun (WGS) entry which is preliminary data.</text>
</comment>